<dbReference type="Gene3D" id="1.10.10.10">
    <property type="entry name" value="Winged helix-like DNA-binding domain superfamily/Winged helix DNA-binding domain"/>
    <property type="match status" value="1"/>
</dbReference>
<feature type="domain" description="HTH marR-type" evidence="1">
    <location>
        <begin position="4"/>
        <end position="140"/>
    </location>
</feature>
<accession>A0ABV3V1Y8</accession>
<dbReference type="SUPFAM" id="SSF46785">
    <property type="entry name" value="Winged helix' DNA-binding domain"/>
    <property type="match status" value="1"/>
</dbReference>
<dbReference type="PANTHER" id="PTHR33164:SF99">
    <property type="entry name" value="MARR FAMILY REGULATORY PROTEIN"/>
    <property type="match status" value="1"/>
</dbReference>
<dbReference type="SMART" id="SM00347">
    <property type="entry name" value="HTH_MARR"/>
    <property type="match status" value="1"/>
</dbReference>
<keyword evidence="3" id="KW-1185">Reference proteome</keyword>
<dbReference type="InterPro" id="IPR039422">
    <property type="entry name" value="MarR/SlyA-like"/>
</dbReference>
<gene>
    <name evidence="2" type="ORF">VVR66_08360</name>
</gene>
<dbReference type="PANTHER" id="PTHR33164">
    <property type="entry name" value="TRANSCRIPTIONAL REGULATOR, MARR FAMILY"/>
    <property type="match status" value="1"/>
</dbReference>
<dbReference type="EMBL" id="JAYWLU010000007">
    <property type="protein sequence ID" value="MEX3594723.1"/>
    <property type="molecule type" value="Genomic_DNA"/>
</dbReference>
<dbReference type="InterPro" id="IPR000835">
    <property type="entry name" value="HTH_MarR-typ"/>
</dbReference>
<comment type="caution">
    <text evidence="2">The sequence shown here is derived from an EMBL/GenBank/DDBJ whole genome shotgun (WGS) entry which is preliminary data.</text>
</comment>
<organism evidence="2 3">
    <name type="scientific">Kocuria carniphila</name>
    <dbReference type="NCBI Taxonomy" id="262208"/>
    <lineage>
        <taxon>Bacteria</taxon>
        <taxon>Bacillati</taxon>
        <taxon>Actinomycetota</taxon>
        <taxon>Actinomycetes</taxon>
        <taxon>Micrococcales</taxon>
        <taxon>Micrococcaceae</taxon>
        <taxon>Kocuria</taxon>
    </lineage>
</organism>
<dbReference type="PROSITE" id="PS50995">
    <property type="entry name" value="HTH_MARR_2"/>
    <property type="match status" value="1"/>
</dbReference>
<name>A0ABV3V1Y8_9MICC</name>
<evidence type="ECO:0000313" key="2">
    <source>
        <dbReference type="EMBL" id="MEX3594723.1"/>
    </source>
</evidence>
<evidence type="ECO:0000313" key="3">
    <source>
        <dbReference type="Proteomes" id="UP001558481"/>
    </source>
</evidence>
<evidence type="ECO:0000259" key="1">
    <source>
        <dbReference type="PROSITE" id="PS50995"/>
    </source>
</evidence>
<protein>
    <submittedName>
        <fullName evidence="2">MarR family transcriptional regulator</fullName>
    </submittedName>
</protein>
<reference evidence="2 3" key="1">
    <citation type="journal article" date="2024" name="Fungal Genet. Biol.">
        <title>The porcine skin microbiome exhibits broad fungal antagonism.</title>
        <authorList>
            <person name="De La Cruz K.F."/>
            <person name="Townsend E.C."/>
            <person name="Alex Cheong J.Z."/>
            <person name="Salamzade R."/>
            <person name="Liu A."/>
            <person name="Sandstrom S."/>
            <person name="Davila E."/>
            <person name="Huang L."/>
            <person name="Xu K.H."/>
            <person name="Wu S.Y."/>
            <person name="Meudt J.J."/>
            <person name="Shanmuganayagam D."/>
            <person name="Gibson A.L.F."/>
            <person name="Kalan L.R."/>
        </authorList>
    </citation>
    <scope>NUCLEOTIDE SEQUENCE [LARGE SCALE GENOMIC DNA]</scope>
    <source>
        <strain evidence="2 3">LK2625</strain>
    </source>
</reference>
<proteinExistence type="predicted"/>
<dbReference type="InterPro" id="IPR036388">
    <property type="entry name" value="WH-like_DNA-bd_sf"/>
</dbReference>
<dbReference type="Proteomes" id="UP001558481">
    <property type="component" value="Unassembled WGS sequence"/>
</dbReference>
<dbReference type="InterPro" id="IPR036390">
    <property type="entry name" value="WH_DNA-bd_sf"/>
</dbReference>
<dbReference type="Pfam" id="PF12802">
    <property type="entry name" value="MarR_2"/>
    <property type="match status" value="1"/>
</dbReference>
<sequence>MMERGDTVYEILRAVRPMVLNSARVVEAEVRDLGWTVGSRAVMEVLLDGAPMTVPQAASRLSLARQNVQRHVDELIKLGHVESKPNPAHRRSVLIQPTEKGSRAFTGLHDRERAQLALFAPQCSEQDLRTTIRVLGDLNHDIKARAAASAAGTRT</sequence>
<dbReference type="RefSeq" id="WP_368629372.1">
    <property type="nucleotide sequence ID" value="NZ_JAYWLU010000007.1"/>
</dbReference>